<evidence type="ECO:0000259" key="1">
    <source>
        <dbReference type="SMART" id="SM01111"/>
    </source>
</evidence>
<evidence type="ECO:0000313" key="2">
    <source>
        <dbReference type="EMBL" id="KIP12890.1"/>
    </source>
</evidence>
<dbReference type="SMART" id="SM01111">
    <property type="entry name" value="CVNH"/>
    <property type="match status" value="2"/>
</dbReference>
<dbReference type="InterPro" id="IPR011058">
    <property type="entry name" value="Cyanovirin-N"/>
</dbReference>
<dbReference type="Pfam" id="PF08881">
    <property type="entry name" value="CVNH"/>
    <property type="match status" value="2"/>
</dbReference>
<keyword evidence="3" id="KW-1185">Reference proteome</keyword>
<dbReference type="InterPro" id="IPR036673">
    <property type="entry name" value="Cyanovirin-N_sf"/>
</dbReference>
<dbReference type="OrthoDB" id="2784301at2759"/>
<dbReference type="AlphaFoldDB" id="A0A0C3SFY4"/>
<evidence type="ECO:0000313" key="3">
    <source>
        <dbReference type="Proteomes" id="UP000053257"/>
    </source>
</evidence>
<dbReference type="PANTHER" id="PTHR42076">
    <property type="entry name" value="CYANOVIRIN-N HOMOLOG"/>
    <property type="match status" value="1"/>
</dbReference>
<proteinExistence type="predicted"/>
<dbReference type="HOGENOM" id="CLU_1310525_0_0_1"/>
<sequence>MAQFSKTCSNIKLDGSVLSASCRTSSGGTKPSSVDLDKHIGNTDGYFDISGTNYTTGAKDASLISRTVLSDELITSDGKSTRKARINLDNYVGNNSGSLTWVMTSKGDFASSSSHLSLKGTILSATCKKSDGSSTQSSLDLSDHLGNMHGSLDFISKGFQDASESIELDGTVLKVQLRGDGDEVFCNMLDLNLHVGNDEGKLTWKTLIRV</sequence>
<dbReference type="SUPFAM" id="SSF51322">
    <property type="entry name" value="Cyanovirin-N"/>
    <property type="match status" value="2"/>
</dbReference>
<dbReference type="STRING" id="745531.A0A0C3SFY4"/>
<dbReference type="Gene3D" id="2.30.60.10">
    <property type="entry name" value="Cyanovirin-N"/>
    <property type="match status" value="2"/>
</dbReference>
<organism evidence="2 3">
    <name type="scientific">Phlebiopsis gigantea (strain 11061_1 CR5-6)</name>
    <name type="common">White-rot fungus</name>
    <name type="synonym">Peniophora gigantea</name>
    <dbReference type="NCBI Taxonomy" id="745531"/>
    <lineage>
        <taxon>Eukaryota</taxon>
        <taxon>Fungi</taxon>
        <taxon>Dikarya</taxon>
        <taxon>Basidiomycota</taxon>
        <taxon>Agaricomycotina</taxon>
        <taxon>Agaricomycetes</taxon>
        <taxon>Polyporales</taxon>
        <taxon>Phanerochaetaceae</taxon>
        <taxon>Phlebiopsis</taxon>
    </lineage>
</organism>
<protein>
    <recommendedName>
        <fullName evidence="1">Cyanovirin-N domain-containing protein</fullName>
    </recommendedName>
</protein>
<accession>A0A0C3SFY4</accession>
<gene>
    <name evidence="2" type="ORF">PHLGIDRAFT_97651</name>
</gene>
<feature type="domain" description="Cyanovirin-N" evidence="1">
    <location>
        <begin position="3"/>
        <end position="101"/>
    </location>
</feature>
<feature type="domain" description="Cyanovirin-N" evidence="1">
    <location>
        <begin position="108"/>
        <end position="204"/>
    </location>
</feature>
<name>A0A0C3SFY4_PHLG1</name>
<dbReference type="EMBL" id="KN840438">
    <property type="protein sequence ID" value="KIP12890.1"/>
    <property type="molecule type" value="Genomic_DNA"/>
</dbReference>
<dbReference type="Proteomes" id="UP000053257">
    <property type="component" value="Unassembled WGS sequence"/>
</dbReference>
<dbReference type="PANTHER" id="PTHR42076:SF1">
    <property type="entry name" value="CYANOVIRIN-N DOMAIN-CONTAINING PROTEIN"/>
    <property type="match status" value="1"/>
</dbReference>
<reference evidence="2 3" key="1">
    <citation type="journal article" date="2014" name="PLoS Genet.">
        <title>Analysis of the Phlebiopsis gigantea genome, transcriptome and secretome provides insight into its pioneer colonization strategies of wood.</title>
        <authorList>
            <person name="Hori C."/>
            <person name="Ishida T."/>
            <person name="Igarashi K."/>
            <person name="Samejima M."/>
            <person name="Suzuki H."/>
            <person name="Master E."/>
            <person name="Ferreira P."/>
            <person name="Ruiz-Duenas F.J."/>
            <person name="Held B."/>
            <person name="Canessa P."/>
            <person name="Larrondo L.F."/>
            <person name="Schmoll M."/>
            <person name="Druzhinina I.S."/>
            <person name="Kubicek C.P."/>
            <person name="Gaskell J.A."/>
            <person name="Kersten P."/>
            <person name="St John F."/>
            <person name="Glasner J."/>
            <person name="Sabat G."/>
            <person name="Splinter BonDurant S."/>
            <person name="Syed K."/>
            <person name="Yadav J."/>
            <person name="Mgbeahuruike A.C."/>
            <person name="Kovalchuk A."/>
            <person name="Asiegbu F.O."/>
            <person name="Lackner G."/>
            <person name="Hoffmeister D."/>
            <person name="Rencoret J."/>
            <person name="Gutierrez A."/>
            <person name="Sun H."/>
            <person name="Lindquist E."/>
            <person name="Barry K."/>
            <person name="Riley R."/>
            <person name="Grigoriev I.V."/>
            <person name="Henrissat B."/>
            <person name="Kues U."/>
            <person name="Berka R.M."/>
            <person name="Martinez A.T."/>
            <person name="Covert S.F."/>
            <person name="Blanchette R.A."/>
            <person name="Cullen D."/>
        </authorList>
    </citation>
    <scope>NUCLEOTIDE SEQUENCE [LARGE SCALE GENOMIC DNA]</scope>
    <source>
        <strain evidence="2 3">11061_1 CR5-6</strain>
    </source>
</reference>